<accession>F2IG74</accession>
<evidence type="ECO:0000313" key="2">
    <source>
        <dbReference type="Proteomes" id="UP000007463"/>
    </source>
</evidence>
<dbReference type="STRING" id="755732.Fluta_2728"/>
<keyword evidence="2" id="KW-1185">Reference proteome</keyword>
<gene>
    <name evidence="1" type="ordered locus">Fluta_2728</name>
</gene>
<dbReference type="KEGG" id="fte:Fluta_2728"/>
<proteinExistence type="predicted"/>
<name>F2IG74_FLUTR</name>
<sequence precursor="true">MNKQNVQTNELGERMKVFNNKVLKVPLQAKIDKSCVF</sequence>
<organism evidence="1 2">
    <name type="scientific">Fluviicola taffensis (strain DSM 16823 / NCIMB 13979 / RW262)</name>
    <dbReference type="NCBI Taxonomy" id="755732"/>
    <lineage>
        <taxon>Bacteria</taxon>
        <taxon>Pseudomonadati</taxon>
        <taxon>Bacteroidota</taxon>
        <taxon>Flavobacteriia</taxon>
        <taxon>Flavobacteriales</taxon>
        <taxon>Crocinitomicaceae</taxon>
        <taxon>Fluviicola</taxon>
    </lineage>
</organism>
<dbReference type="Proteomes" id="UP000007463">
    <property type="component" value="Chromosome"/>
</dbReference>
<reference evidence="2" key="2">
    <citation type="submission" date="2011-02" db="EMBL/GenBank/DDBJ databases">
        <title>The complete genome of Fluviicola taffensis DSM 16823.</title>
        <authorList>
            <consortium name="US DOE Joint Genome Institute (JGI-PGF)"/>
            <person name="Lucas S."/>
            <person name="Copeland A."/>
            <person name="Lapidus A."/>
            <person name="Bruce D."/>
            <person name="Goodwin L."/>
            <person name="Pitluck S."/>
            <person name="Kyrpides N."/>
            <person name="Mavromatis K."/>
            <person name="Ivanova N."/>
            <person name="Mikhailova N."/>
            <person name="Pagani I."/>
            <person name="Chertkov O."/>
            <person name="Detter J.C."/>
            <person name="Han C."/>
            <person name="Tapia R."/>
            <person name="Land M."/>
            <person name="Hauser L."/>
            <person name="Markowitz V."/>
            <person name="Cheng J.-F."/>
            <person name="Hugenholtz P."/>
            <person name="Woyke T."/>
            <person name="Wu D."/>
            <person name="Tindall B."/>
            <person name="Pomrenke H.G."/>
            <person name="Brambilla E."/>
            <person name="Klenk H.-P."/>
            <person name="Eisen J.A."/>
        </authorList>
    </citation>
    <scope>NUCLEOTIDE SEQUENCE [LARGE SCALE GENOMIC DNA]</scope>
    <source>
        <strain evidence="2">DSM 16823 / RW262 / RW262</strain>
    </source>
</reference>
<reference evidence="1 2" key="1">
    <citation type="journal article" date="2011" name="Stand. Genomic Sci.">
        <title>Complete genome sequence of the gliding freshwater bacterium Fluviicola taffensis type strain (RW262).</title>
        <authorList>
            <person name="Woyke T."/>
            <person name="Chertkov O."/>
            <person name="Lapidus A."/>
            <person name="Nolan M."/>
            <person name="Lucas S."/>
            <person name="Del Rio T.G."/>
            <person name="Tice H."/>
            <person name="Cheng J.F."/>
            <person name="Tapia R."/>
            <person name="Han C."/>
            <person name="Goodwin L."/>
            <person name="Pitluck S."/>
            <person name="Liolios K."/>
            <person name="Pagani I."/>
            <person name="Ivanova N."/>
            <person name="Huntemann M."/>
            <person name="Mavromatis K."/>
            <person name="Mikhailova N."/>
            <person name="Pati A."/>
            <person name="Chen A."/>
            <person name="Palaniappan K."/>
            <person name="Land M."/>
            <person name="Hauser L."/>
            <person name="Brambilla E.M."/>
            <person name="Rohde M."/>
            <person name="Mwirichia R."/>
            <person name="Sikorski J."/>
            <person name="Tindall B.J."/>
            <person name="Goker M."/>
            <person name="Bristow J."/>
            <person name="Eisen J.A."/>
            <person name="Markowitz V."/>
            <person name="Hugenholtz P."/>
            <person name="Klenk H.P."/>
            <person name="Kyrpides N.C."/>
        </authorList>
    </citation>
    <scope>NUCLEOTIDE SEQUENCE [LARGE SCALE GENOMIC DNA]</scope>
    <source>
        <strain evidence="2">DSM 16823 / RW262 / RW262</strain>
    </source>
</reference>
<dbReference type="AlphaFoldDB" id="F2IG74"/>
<evidence type="ECO:0000313" key="1">
    <source>
        <dbReference type="EMBL" id="AEA44709.1"/>
    </source>
</evidence>
<dbReference type="EMBL" id="CP002542">
    <property type="protein sequence ID" value="AEA44709.1"/>
    <property type="molecule type" value="Genomic_DNA"/>
</dbReference>
<dbReference type="HOGENOM" id="CLU_3343954_0_0_10"/>
<protein>
    <submittedName>
        <fullName evidence="1">Uncharacterized protein</fullName>
    </submittedName>
</protein>